<keyword evidence="3 9" id="KW-1134">Transmembrane beta strand</keyword>
<feature type="domain" description="TonB-dependent receptor-like beta-barrel" evidence="13">
    <location>
        <begin position="406"/>
        <end position="943"/>
    </location>
</feature>
<evidence type="ECO:0000256" key="6">
    <source>
        <dbReference type="ARBA" id="ARBA00023077"/>
    </source>
</evidence>
<evidence type="ECO:0000256" key="10">
    <source>
        <dbReference type="PROSITE-ProRule" id="PRU10143"/>
    </source>
</evidence>
<keyword evidence="4 9" id="KW-0812">Transmembrane</keyword>
<dbReference type="InterPro" id="IPR000531">
    <property type="entry name" value="Beta-barrel_TonB"/>
</dbReference>
<dbReference type="PROSITE" id="PS00430">
    <property type="entry name" value="TONB_DEPENDENT_REC_1"/>
    <property type="match status" value="1"/>
</dbReference>
<sequence length="983" mass="105753">MTKTVFFTSAAALSVALGLSATAMAQDAAPVAAPAAAPTSAAEETIVVVGSRLRRTNFNSAAPITIITTNEKLDQGQTTATAVLQSNAITGGNSQITSAYSGYVVDGGPGVNTLGLRGLGATRTLVLLNGHRLAPAGVQGGVEAVDLNVLPGMGIIDRIEVLRDGASSIYGSDAVAGVVNVVTKKRMKGFELSGSNSMTMNGAGGTGQLNVSGGFSSDRFSLVASFAWTHQSKLTVGDEPWALCQTDGFLQGAETIDPRTGAPKCYTITGSGTDGVTINTIGTSTATGVGATGTGTLTRFNRWRPNSSVTTGIAGWEGVGGTGVSLAVRDTFDPRMLQEPIVPEMDLYTGMVAGSYDLQALGNAELYFSVLVNKRDSNQESYRQLTIDYPKGSPLIPTNLAFSTFYSAAGTSAINPTSGTGVRAFTGFGLTSNRQQVEYFRADGGIKGQTGVGDWRYDAYFGYSRSSGKYWSQQFLIDRLAQSLYVVSNGSGGYNCVNTANGCVAAPALTSGVLMGQVPQNWLNFVMADVYGTTTYDYYTNSLTLDGTLIQAPFGPVKSAIGVDYSWMKINDTPSSESINSNLWNYSTSAITRGSDRLFSAFAEVEIPLIRNKPFFEDLTLNASARMSDYRSYGSGWTYKLNGTYSPVKWLSLRTTYGTSFRAPSLKEQFQGAIAGFVSATNDPCNNYEALMVSNPTRYQNCLSQGLPAGFNQTSSIRVNTLGGQAAGLKAETSSNFTAGIVLQPELPSSVGSLKLSVDYYSIKISNAVDKAGYSYILRNCYDDQNFGTAQATYCRLVSRNSTNNQLTVNDSYINLSNQWVKGFDIQMTYKRDFGAVGLTLEAQASRYTSQKFQLFEDQAPTEYNGTLQYPKWTGELNATLKYKKFSFFYGVSYVQGQSSYEYLEEDPATSIYNFATPDYFLHKASISVKLDKYKLTVGVDNIFDTYPPSISAGYYSRIGNSQLYSAYDYFGRRLYANVTAKF</sequence>
<proteinExistence type="inferred from homology"/>
<keyword evidence="2 9" id="KW-0813">Transport</keyword>
<evidence type="ECO:0000256" key="7">
    <source>
        <dbReference type="ARBA" id="ARBA00023136"/>
    </source>
</evidence>
<keyword evidence="8 9" id="KW-0998">Cell outer membrane</keyword>
<evidence type="ECO:0000256" key="11">
    <source>
        <dbReference type="RuleBase" id="RU003357"/>
    </source>
</evidence>
<keyword evidence="6 10" id="KW-0798">TonB box</keyword>
<comment type="caution">
    <text evidence="15">The sequence shown here is derived from an EMBL/GenBank/DDBJ whole genome shotgun (WGS) entry which is preliminary data.</text>
</comment>
<dbReference type="Gene3D" id="2.170.130.10">
    <property type="entry name" value="TonB-dependent receptor, plug domain"/>
    <property type="match status" value="1"/>
</dbReference>
<protein>
    <submittedName>
        <fullName evidence="15">TonB-dependent receptor</fullName>
    </submittedName>
</protein>
<dbReference type="Gene3D" id="2.40.170.20">
    <property type="entry name" value="TonB-dependent receptor, beta-barrel domain"/>
    <property type="match status" value="1"/>
</dbReference>
<evidence type="ECO:0000256" key="5">
    <source>
        <dbReference type="ARBA" id="ARBA00022729"/>
    </source>
</evidence>
<dbReference type="Proteomes" id="UP000753724">
    <property type="component" value="Unassembled WGS sequence"/>
</dbReference>
<dbReference type="InterPro" id="IPR037066">
    <property type="entry name" value="Plug_dom_sf"/>
</dbReference>
<dbReference type="PROSITE" id="PS52016">
    <property type="entry name" value="TONB_DEPENDENT_REC_3"/>
    <property type="match status" value="1"/>
</dbReference>
<evidence type="ECO:0000256" key="4">
    <source>
        <dbReference type="ARBA" id="ARBA00022692"/>
    </source>
</evidence>
<dbReference type="PANTHER" id="PTHR47234:SF2">
    <property type="entry name" value="TONB-DEPENDENT RECEPTOR"/>
    <property type="match status" value="1"/>
</dbReference>
<evidence type="ECO:0000256" key="12">
    <source>
        <dbReference type="SAM" id="SignalP"/>
    </source>
</evidence>
<evidence type="ECO:0000259" key="14">
    <source>
        <dbReference type="Pfam" id="PF07715"/>
    </source>
</evidence>
<name>A0ABW9X9L7_9SPHN</name>
<feature type="chain" id="PRO_5046717500" evidence="12">
    <location>
        <begin position="26"/>
        <end position="983"/>
    </location>
</feature>
<evidence type="ECO:0000256" key="2">
    <source>
        <dbReference type="ARBA" id="ARBA00022448"/>
    </source>
</evidence>
<dbReference type="EMBL" id="JAAAPO010000001">
    <property type="protein sequence ID" value="NBC35214.1"/>
    <property type="molecule type" value="Genomic_DNA"/>
</dbReference>
<dbReference type="InterPro" id="IPR012910">
    <property type="entry name" value="Plug_dom"/>
</dbReference>
<dbReference type="InterPro" id="IPR010916">
    <property type="entry name" value="TonB_box_CS"/>
</dbReference>
<reference evidence="16" key="1">
    <citation type="submission" date="2020-01" db="EMBL/GenBank/DDBJ databases">
        <title>Sphingomonas sp. strain CSW-10.</title>
        <authorList>
            <person name="Chen W.-M."/>
        </authorList>
    </citation>
    <scope>NUCLEOTIDE SEQUENCE [LARGE SCALE GENOMIC DNA]</scope>
    <source>
        <strain evidence="16">FSY-8</strain>
    </source>
</reference>
<comment type="similarity">
    <text evidence="9 11">Belongs to the TonB-dependent receptor family.</text>
</comment>
<keyword evidence="7 9" id="KW-0472">Membrane</keyword>
<keyword evidence="5 12" id="KW-0732">Signal</keyword>
<dbReference type="RefSeq" id="WP_161716499.1">
    <property type="nucleotide sequence ID" value="NZ_JAAAPO010000001.1"/>
</dbReference>
<dbReference type="InterPro" id="IPR036942">
    <property type="entry name" value="Beta-barrel_TonB_sf"/>
</dbReference>
<dbReference type="SUPFAM" id="SSF56935">
    <property type="entry name" value="Porins"/>
    <property type="match status" value="1"/>
</dbReference>
<organism evidence="15 16">
    <name type="scientific">Novosphingobium ovatum</name>
    <dbReference type="NCBI Taxonomy" id="1908523"/>
    <lineage>
        <taxon>Bacteria</taxon>
        <taxon>Pseudomonadati</taxon>
        <taxon>Pseudomonadota</taxon>
        <taxon>Alphaproteobacteria</taxon>
        <taxon>Sphingomonadales</taxon>
        <taxon>Sphingomonadaceae</taxon>
        <taxon>Novosphingobium</taxon>
    </lineage>
</organism>
<feature type="short sequence motif" description="TonB box" evidence="10">
    <location>
        <begin position="45"/>
        <end position="51"/>
    </location>
</feature>
<evidence type="ECO:0000313" key="15">
    <source>
        <dbReference type="EMBL" id="NBC35214.1"/>
    </source>
</evidence>
<evidence type="ECO:0000256" key="1">
    <source>
        <dbReference type="ARBA" id="ARBA00004571"/>
    </source>
</evidence>
<comment type="subcellular location">
    <subcellularLocation>
        <location evidence="1 9">Cell outer membrane</location>
        <topology evidence="1 9">Multi-pass membrane protein</topology>
    </subcellularLocation>
</comment>
<evidence type="ECO:0000313" key="16">
    <source>
        <dbReference type="Proteomes" id="UP000753724"/>
    </source>
</evidence>
<evidence type="ECO:0000256" key="3">
    <source>
        <dbReference type="ARBA" id="ARBA00022452"/>
    </source>
</evidence>
<keyword evidence="16" id="KW-1185">Reference proteome</keyword>
<feature type="signal peptide" evidence="12">
    <location>
        <begin position="1"/>
        <end position="25"/>
    </location>
</feature>
<gene>
    <name evidence="15" type="ORF">GTZ99_01420</name>
</gene>
<evidence type="ECO:0000256" key="9">
    <source>
        <dbReference type="PROSITE-ProRule" id="PRU01360"/>
    </source>
</evidence>
<dbReference type="Pfam" id="PF07715">
    <property type="entry name" value="Plug"/>
    <property type="match status" value="1"/>
</dbReference>
<accession>A0ABW9X9L7</accession>
<evidence type="ECO:0000259" key="13">
    <source>
        <dbReference type="Pfam" id="PF00593"/>
    </source>
</evidence>
<dbReference type="InterPro" id="IPR039426">
    <property type="entry name" value="TonB-dep_rcpt-like"/>
</dbReference>
<feature type="domain" description="TonB-dependent receptor plug" evidence="14">
    <location>
        <begin position="59"/>
        <end position="178"/>
    </location>
</feature>
<dbReference type="Pfam" id="PF00593">
    <property type="entry name" value="TonB_dep_Rec_b-barrel"/>
    <property type="match status" value="1"/>
</dbReference>
<dbReference type="PANTHER" id="PTHR47234">
    <property type="match status" value="1"/>
</dbReference>
<keyword evidence="15" id="KW-0675">Receptor</keyword>
<evidence type="ECO:0000256" key="8">
    <source>
        <dbReference type="ARBA" id="ARBA00023237"/>
    </source>
</evidence>